<protein>
    <recommendedName>
        <fullName evidence="3">Glycosyltransferase 2-like domain-containing protein</fullName>
    </recommendedName>
</protein>
<dbReference type="EMBL" id="KV784359">
    <property type="protein sequence ID" value="OEU15666.1"/>
    <property type="molecule type" value="Genomic_DNA"/>
</dbReference>
<dbReference type="InterPro" id="IPR029044">
    <property type="entry name" value="Nucleotide-diphossugar_trans"/>
</dbReference>
<dbReference type="KEGG" id="fcy:FRACYDRAFT_159680"/>
<accession>A0A1E7FC04</accession>
<feature type="non-terminal residue" evidence="1">
    <location>
        <position position="1"/>
    </location>
</feature>
<reference evidence="1 2" key="1">
    <citation type="submission" date="2016-09" db="EMBL/GenBank/DDBJ databases">
        <title>Extensive genetic diversity and differential bi-allelic expression allows diatom success in the polar Southern Ocean.</title>
        <authorList>
            <consortium name="DOE Joint Genome Institute"/>
            <person name="Mock T."/>
            <person name="Otillar R.P."/>
            <person name="Strauss J."/>
            <person name="Dupont C."/>
            <person name="Frickenhaus S."/>
            <person name="Maumus F."/>
            <person name="Mcmullan M."/>
            <person name="Sanges R."/>
            <person name="Schmutz J."/>
            <person name="Toseland A."/>
            <person name="Valas R."/>
            <person name="Veluchamy A."/>
            <person name="Ward B.J."/>
            <person name="Allen A."/>
            <person name="Barry K."/>
            <person name="Falciatore A."/>
            <person name="Ferrante M."/>
            <person name="Fortunato A.E."/>
            <person name="Gloeckner G."/>
            <person name="Gruber A."/>
            <person name="Hipkin R."/>
            <person name="Janech M."/>
            <person name="Kroth P."/>
            <person name="Leese F."/>
            <person name="Lindquist E."/>
            <person name="Lyon B.R."/>
            <person name="Martin J."/>
            <person name="Mayer C."/>
            <person name="Parker M."/>
            <person name="Quesneville H."/>
            <person name="Raymond J."/>
            <person name="Uhlig C."/>
            <person name="Valentin K.U."/>
            <person name="Worden A.Z."/>
            <person name="Armbrust E.V."/>
            <person name="Bowler C."/>
            <person name="Green B."/>
            <person name="Moulton V."/>
            <person name="Van Oosterhout C."/>
            <person name="Grigoriev I."/>
        </authorList>
    </citation>
    <scope>NUCLEOTIDE SEQUENCE [LARGE SCALE GENOMIC DNA]</scope>
    <source>
        <strain evidence="1 2">CCMP1102</strain>
    </source>
</reference>
<dbReference type="OrthoDB" id="76265at2759"/>
<gene>
    <name evidence="1" type="ORF">FRACYDRAFT_159680</name>
</gene>
<name>A0A1E7FC04_9STRA</name>
<dbReference type="PANTHER" id="PTHR34496:SF6">
    <property type="entry name" value="GLYCOSYLTRANSFERASE 2-LIKE DOMAIN-CONTAINING PROTEIN"/>
    <property type="match status" value="1"/>
</dbReference>
<dbReference type="InterPro" id="IPR021067">
    <property type="entry name" value="Glycosyltransferase"/>
</dbReference>
<keyword evidence="2" id="KW-1185">Reference proteome</keyword>
<dbReference type="PANTHER" id="PTHR34496">
    <property type="entry name" value="GLCNAC TRANSFERASE-RELATED"/>
    <property type="match status" value="1"/>
</dbReference>
<sequence>TIFIGIASYRDYQCRETLESAFQRAENPDRIRVGVVDQIVAGEDVRCDEPMKPCEEDPDQALCKYRDQVDVYTMDAPLSVGPVFARHLGYRLYRGEYYATQSDAHVSFTQDWDTDIIHQLESTHNDMAVLSTYLTDIDGSIDPVSGKSLRNTRPIMCNTYYEGGPQGMHLRHGSQPERTPSIHGTPQLQPWWAAGYSFSRGHFIVNVPYDYLQSMIFQGEEMSIGIRGFTVGYDFYAPERSVCFHHYAHGVNQKKRNKVKHFWENGDMYAGTGKPAMKRLLGIVHMNPEVNPSKWDHADIDRYGLGGVRTPEKFYDFFGIDVVKKKTEGHLC</sequence>
<evidence type="ECO:0008006" key="3">
    <source>
        <dbReference type="Google" id="ProtNLM"/>
    </source>
</evidence>
<feature type="non-terminal residue" evidence="1">
    <location>
        <position position="332"/>
    </location>
</feature>
<organism evidence="1 2">
    <name type="scientific">Fragilariopsis cylindrus CCMP1102</name>
    <dbReference type="NCBI Taxonomy" id="635003"/>
    <lineage>
        <taxon>Eukaryota</taxon>
        <taxon>Sar</taxon>
        <taxon>Stramenopiles</taxon>
        <taxon>Ochrophyta</taxon>
        <taxon>Bacillariophyta</taxon>
        <taxon>Bacillariophyceae</taxon>
        <taxon>Bacillariophycidae</taxon>
        <taxon>Bacillariales</taxon>
        <taxon>Bacillariaceae</taxon>
        <taxon>Fragilariopsis</taxon>
    </lineage>
</organism>
<dbReference type="Proteomes" id="UP000095751">
    <property type="component" value="Unassembled WGS sequence"/>
</dbReference>
<dbReference type="Pfam" id="PF11397">
    <property type="entry name" value="GlcNAc"/>
    <property type="match status" value="2"/>
</dbReference>
<dbReference type="InParanoid" id="A0A1E7FC04"/>
<evidence type="ECO:0000313" key="1">
    <source>
        <dbReference type="EMBL" id="OEU15666.1"/>
    </source>
</evidence>
<dbReference type="AlphaFoldDB" id="A0A1E7FC04"/>
<dbReference type="SUPFAM" id="SSF53448">
    <property type="entry name" value="Nucleotide-diphospho-sugar transferases"/>
    <property type="match status" value="1"/>
</dbReference>
<proteinExistence type="predicted"/>
<evidence type="ECO:0000313" key="2">
    <source>
        <dbReference type="Proteomes" id="UP000095751"/>
    </source>
</evidence>